<dbReference type="PANTHER" id="PTHR11741:SF0">
    <property type="entry name" value="ELONGATION FACTOR TS, MITOCHONDRIAL"/>
    <property type="match status" value="1"/>
</dbReference>
<dbReference type="AlphaFoldDB" id="A0A2W7I9K7"/>
<organism evidence="8 9">
    <name type="scientific">Humitalea rosea</name>
    <dbReference type="NCBI Taxonomy" id="990373"/>
    <lineage>
        <taxon>Bacteria</taxon>
        <taxon>Pseudomonadati</taxon>
        <taxon>Pseudomonadota</taxon>
        <taxon>Alphaproteobacteria</taxon>
        <taxon>Acetobacterales</taxon>
        <taxon>Roseomonadaceae</taxon>
        <taxon>Humitalea</taxon>
    </lineage>
</organism>
<feature type="domain" description="Translation elongation factor EFTs/EF1B dimerisation" evidence="7">
    <location>
        <begin position="72"/>
        <end position="283"/>
    </location>
</feature>
<dbReference type="Proteomes" id="UP000249688">
    <property type="component" value="Unassembled WGS sequence"/>
</dbReference>
<dbReference type="FunFam" id="1.10.8.10:FF:000001">
    <property type="entry name" value="Elongation factor Ts"/>
    <property type="match status" value="1"/>
</dbReference>
<dbReference type="RefSeq" id="WP_111398860.1">
    <property type="nucleotide sequence ID" value="NZ_QKYU01000015.1"/>
</dbReference>
<dbReference type="Pfam" id="PF00889">
    <property type="entry name" value="EF_TS"/>
    <property type="match status" value="1"/>
</dbReference>
<evidence type="ECO:0000256" key="2">
    <source>
        <dbReference type="ARBA" id="ARBA00016956"/>
    </source>
</evidence>
<dbReference type="InterPro" id="IPR036402">
    <property type="entry name" value="EF-Ts_dimer_sf"/>
</dbReference>
<evidence type="ECO:0000256" key="6">
    <source>
        <dbReference type="HAMAP-Rule" id="MF_00050"/>
    </source>
</evidence>
<keyword evidence="9" id="KW-1185">Reference proteome</keyword>
<feature type="region of interest" description="Involved in Mg(2+) ion dislocation from EF-Tu" evidence="6">
    <location>
        <begin position="80"/>
        <end position="83"/>
    </location>
</feature>
<accession>A0A2W7I9K7</accession>
<dbReference type="InterPro" id="IPR001816">
    <property type="entry name" value="Transl_elong_EFTs/EF1B"/>
</dbReference>
<comment type="function">
    <text evidence="6">Associates with the EF-Tu.GDP complex and induces the exchange of GDP to GTP. It remains bound to the aminoacyl-tRNA.EF-Tu.GTP complex up to the GTP hydrolysis stage on the ribosome.</text>
</comment>
<dbReference type="Gene3D" id="1.10.8.10">
    <property type="entry name" value="DNA helicase RuvA subunit, C-terminal domain"/>
    <property type="match status" value="1"/>
</dbReference>
<dbReference type="HAMAP" id="MF_00050">
    <property type="entry name" value="EF_Ts"/>
    <property type="match status" value="1"/>
</dbReference>
<dbReference type="Gene3D" id="3.30.479.20">
    <property type="entry name" value="Elongation factor Ts, dimerisation domain"/>
    <property type="match status" value="2"/>
</dbReference>
<gene>
    <name evidence="6" type="primary">tsf</name>
    <name evidence="8" type="ORF">C8P66_11547</name>
</gene>
<name>A0A2W7I9K7_9PROT</name>
<dbReference type="FunFam" id="1.10.286.20:FF:000001">
    <property type="entry name" value="Elongation factor Ts"/>
    <property type="match status" value="1"/>
</dbReference>
<dbReference type="Gene3D" id="1.10.286.20">
    <property type="match status" value="1"/>
</dbReference>
<proteinExistence type="inferred from homology"/>
<comment type="caution">
    <text evidence="8">The sequence shown here is derived from an EMBL/GenBank/DDBJ whole genome shotgun (WGS) entry which is preliminary data.</text>
</comment>
<protein>
    <recommendedName>
        <fullName evidence="2 6">Elongation factor Ts</fullName>
        <shortName evidence="6">EF-Ts</shortName>
    </recommendedName>
</protein>
<evidence type="ECO:0000256" key="5">
    <source>
        <dbReference type="ARBA" id="ARBA00022917"/>
    </source>
</evidence>
<dbReference type="InterPro" id="IPR014039">
    <property type="entry name" value="Transl_elong_EFTs/EF1B_dimer"/>
</dbReference>
<dbReference type="GO" id="GO:0003746">
    <property type="term" value="F:translation elongation factor activity"/>
    <property type="evidence" value="ECO:0007669"/>
    <property type="project" value="UniProtKB-UniRule"/>
</dbReference>
<dbReference type="SUPFAM" id="SSF46934">
    <property type="entry name" value="UBA-like"/>
    <property type="match status" value="1"/>
</dbReference>
<dbReference type="InterPro" id="IPR018101">
    <property type="entry name" value="Transl_elong_Ts_CS"/>
</dbReference>
<comment type="subcellular location">
    <subcellularLocation>
        <location evidence="6">Cytoplasm</location>
    </subcellularLocation>
</comment>
<dbReference type="CDD" id="cd14275">
    <property type="entry name" value="UBA_EF-Ts"/>
    <property type="match status" value="1"/>
</dbReference>
<dbReference type="OrthoDB" id="9808348at2"/>
<keyword evidence="3 6" id="KW-0963">Cytoplasm</keyword>
<dbReference type="SUPFAM" id="SSF54713">
    <property type="entry name" value="Elongation factor Ts (EF-Ts), dimerisation domain"/>
    <property type="match status" value="2"/>
</dbReference>
<evidence type="ECO:0000313" key="9">
    <source>
        <dbReference type="Proteomes" id="UP000249688"/>
    </source>
</evidence>
<dbReference type="PANTHER" id="PTHR11741">
    <property type="entry name" value="ELONGATION FACTOR TS"/>
    <property type="match status" value="1"/>
</dbReference>
<reference evidence="8 9" key="1">
    <citation type="submission" date="2018-06" db="EMBL/GenBank/DDBJ databases">
        <title>Genomic Encyclopedia of Archaeal and Bacterial Type Strains, Phase II (KMG-II): from individual species to whole genera.</title>
        <authorList>
            <person name="Goeker M."/>
        </authorList>
    </citation>
    <scope>NUCLEOTIDE SEQUENCE [LARGE SCALE GENOMIC DNA]</scope>
    <source>
        <strain evidence="8 9">DSM 24525</strain>
    </source>
</reference>
<keyword evidence="5 6" id="KW-0648">Protein biosynthesis</keyword>
<evidence type="ECO:0000259" key="7">
    <source>
        <dbReference type="Pfam" id="PF00889"/>
    </source>
</evidence>
<dbReference type="GO" id="GO:0005737">
    <property type="term" value="C:cytoplasm"/>
    <property type="evidence" value="ECO:0007669"/>
    <property type="project" value="UniProtKB-SubCell"/>
</dbReference>
<evidence type="ECO:0000256" key="4">
    <source>
        <dbReference type="ARBA" id="ARBA00022768"/>
    </source>
</evidence>
<evidence type="ECO:0000256" key="3">
    <source>
        <dbReference type="ARBA" id="ARBA00022490"/>
    </source>
</evidence>
<comment type="similarity">
    <text evidence="1 6">Belongs to the EF-Ts family.</text>
</comment>
<dbReference type="InterPro" id="IPR009060">
    <property type="entry name" value="UBA-like_sf"/>
</dbReference>
<dbReference type="EMBL" id="QKYU01000015">
    <property type="protein sequence ID" value="PZW43586.1"/>
    <property type="molecule type" value="Genomic_DNA"/>
</dbReference>
<dbReference type="PROSITE" id="PS01126">
    <property type="entry name" value="EF_TS_1"/>
    <property type="match status" value="1"/>
</dbReference>
<evidence type="ECO:0000256" key="1">
    <source>
        <dbReference type="ARBA" id="ARBA00005532"/>
    </source>
</evidence>
<evidence type="ECO:0000313" key="8">
    <source>
        <dbReference type="EMBL" id="PZW43586.1"/>
    </source>
</evidence>
<sequence length="315" mass="33157">MAEITPLLVRDLRERTGAGMMDCKKALVENGGEMEAAIDWLRKKGLSSAAKKAGRAATEGLVGVASGPKVAGMVEVNAETDFVGRSEPFQNFVAEVAGLTLSVGDDVEALKAATYPGTLHTVGDELTRLIATIGEHMTIRRAKVLRVESGIVATYMHNAIKPGLGKIGVLVGLEAPSEIDALEVLGRQIGMHVAAAKPEALEVSGVDPSALHREQDVLSEQARASGKPEAIIAKMVEGRIRKYYEEVVLLEQVWVHDGESRVKVIVEKAGAKLTGFARFHLGEGVEKAPAADFAAEVAAAAGTAHPTTTGVGPKD</sequence>
<keyword evidence="4 6" id="KW-0251">Elongation factor</keyword>
<dbReference type="NCBIfam" id="TIGR00116">
    <property type="entry name" value="tsf"/>
    <property type="match status" value="1"/>
</dbReference>